<gene>
    <name evidence="2" type="ORF">ACFQDI_24090</name>
</gene>
<protein>
    <submittedName>
        <fullName evidence="2">Uncharacterized protein</fullName>
    </submittedName>
</protein>
<comment type="caution">
    <text evidence="2">The sequence shown here is derived from an EMBL/GenBank/DDBJ whole genome shotgun (WGS) entry which is preliminary data.</text>
</comment>
<evidence type="ECO:0000256" key="1">
    <source>
        <dbReference type="SAM" id="Phobius"/>
    </source>
</evidence>
<evidence type="ECO:0000313" key="2">
    <source>
        <dbReference type="EMBL" id="MFC5457972.1"/>
    </source>
</evidence>
<feature type="transmembrane region" description="Helical" evidence="1">
    <location>
        <begin position="27"/>
        <end position="53"/>
    </location>
</feature>
<keyword evidence="1" id="KW-1133">Transmembrane helix</keyword>
<proteinExistence type="predicted"/>
<accession>A0ABW0KZM5</accession>
<evidence type="ECO:0000313" key="3">
    <source>
        <dbReference type="Proteomes" id="UP001596052"/>
    </source>
</evidence>
<keyword evidence="1" id="KW-0472">Membrane</keyword>
<keyword evidence="1" id="KW-0812">Transmembrane</keyword>
<keyword evidence="3" id="KW-1185">Reference proteome</keyword>
<dbReference type="Proteomes" id="UP001596052">
    <property type="component" value="Unassembled WGS sequence"/>
</dbReference>
<organism evidence="2 3">
    <name type="scientific">Prosthecobacter fluviatilis</name>
    <dbReference type="NCBI Taxonomy" id="445931"/>
    <lineage>
        <taxon>Bacteria</taxon>
        <taxon>Pseudomonadati</taxon>
        <taxon>Verrucomicrobiota</taxon>
        <taxon>Verrucomicrobiia</taxon>
        <taxon>Verrucomicrobiales</taxon>
        <taxon>Verrucomicrobiaceae</taxon>
        <taxon>Prosthecobacter</taxon>
    </lineage>
</organism>
<dbReference type="EMBL" id="JBHSMQ010000014">
    <property type="protein sequence ID" value="MFC5457972.1"/>
    <property type="molecule type" value="Genomic_DNA"/>
</dbReference>
<sequence>MIFASPSSILACATCMADKGSLVGQAQGFAILFMLGVLAFMFLCAASFVYFFVRRQRSHPSLTAV</sequence>
<dbReference type="RefSeq" id="WP_377171846.1">
    <property type="nucleotide sequence ID" value="NZ_JBHSMQ010000014.1"/>
</dbReference>
<reference evidence="3" key="1">
    <citation type="journal article" date="2019" name="Int. J. Syst. Evol. Microbiol.">
        <title>The Global Catalogue of Microorganisms (GCM) 10K type strain sequencing project: providing services to taxonomists for standard genome sequencing and annotation.</title>
        <authorList>
            <consortium name="The Broad Institute Genomics Platform"/>
            <consortium name="The Broad Institute Genome Sequencing Center for Infectious Disease"/>
            <person name="Wu L."/>
            <person name="Ma J."/>
        </authorList>
    </citation>
    <scope>NUCLEOTIDE SEQUENCE [LARGE SCALE GENOMIC DNA]</scope>
    <source>
        <strain evidence="3">CGMCC 4.1469</strain>
    </source>
</reference>
<name>A0ABW0KZM5_9BACT</name>